<accession>D7RML1</accession>
<dbReference type="GeneID" id="9384501"/>
<reference evidence="1 2" key="1">
    <citation type="journal article" date="2011" name="Arch. Virol.">
        <title>The complete genome sequence of a novel T4-like bacteriophage, IME08.</title>
        <authorList>
            <person name="Jiang H."/>
            <person name="Jiang X."/>
            <person name="Wang S."/>
            <person name="Li C."/>
            <person name="Chen B."/>
            <person name="An X."/>
            <person name="Mi Z."/>
            <person name="Chen J."/>
            <person name="Tong Y."/>
        </authorList>
    </citation>
    <scope>NUCLEOTIDE SEQUENCE [LARGE SCALE GENOMIC DNA]</scope>
</reference>
<dbReference type="Pfam" id="PF06919">
    <property type="entry name" value="Phage_T4_Gp30_7"/>
    <property type="match status" value="1"/>
</dbReference>
<dbReference type="OrthoDB" id="13549at10239"/>
<keyword evidence="2" id="KW-1185">Reference proteome</keyword>
<name>D7RML1_9CAUD</name>
<organism evidence="1 2">
    <name type="scientific">Escherichia phage IME08</name>
    <dbReference type="NCBI Taxonomy" id="698728"/>
    <lineage>
        <taxon>Viruses</taxon>
        <taxon>Duplodnaviria</taxon>
        <taxon>Heunggongvirae</taxon>
        <taxon>Uroviricota</taxon>
        <taxon>Caudoviricetes</taxon>
        <taxon>Pantevenvirales</taxon>
        <taxon>Straboviridae</taxon>
        <taxon>Tevenvirinae</taxon>
        <taxon>Dhakavirus</taxon>
        <taxon>Dhakavirus ime08</taxon>
    </lineage>
</organism>
<dbReference type="Proteomes" id="UP000201129">
    <property type="component" value="Segment"/>
</dbReference>
<dbReference type="KEGG" id="vg:9384501"/>
<reference evidence="1 2" key="2">
    <citation type="journal article" date="2011" name="Virol. J.">
        <title>Sequence characteristics of T4-like bacteriophage IME08 benome termini revealed by high throughput sequencing.</title>
        <authorList>
            <person name="Jiang X."/>
            <person name="Jiang H."/>
            <person name="Li C."/>
            <person name="Wang S."/>
            <person name="Mi Z."/>
            <person name="An X."/>
            <person name="Chen J."/>
            <person name="Tong Y."/>
        </authorList>
    </citation>
    <scope>NUCLEOTIDE SEQUENCE [LARGE SCALE GENOMIC DNA]</scope>
</reference>
<proteinExistence type="predicted"/>
<evidence type="ECO:0000313" key="1">
    <source>
        <dbReference type="EMBL" id="ADI55527.1"/>
    </source>
</evidence>
<dbReference type="RefSeq" id="YP_003734348.1">
    <property type="nucleotide sequence ID" value="NC_014260.1"/>
</dbReference>
<evidence type="ECO:0000313" key="2">
    <source>
        <dbReference type="Proteomes" id="UP000201129"/>
    </source>
</evidence>
<protein>
    <submittedName>
        <fullName evidence="1">Uncharacterized protein 30.7</fullName>
    </submittedName>
</protein>
<dbReference type="InterPro" id="IPR009690">
    <property type="entry name" value="Phage_T4_Gp30_7"/>
</dbReference>
<dbReference type="EMBL" id="HM071924">
    <property type="protein sequence ID" value="ADI55527.1"/>
    <property type="molecule type" value="Genomic_DNA"/>
</dbReference>
<sequence length="125" mass="14591">MENKMNYINFERKYVSNGIAGSSEVICLWKHNNGTVCEIEQCMTPNYVYMRFENGITVSITMEGSTFKIALDDDFRQRDLGTHPCWNGDNRKLLVKTWIRHILSNRAKPEHLEAIFDVVLNEFDI</sequence>
<gene>
    <name evidence="1" type="primary">30.7</name>
</gene>